<keyword evidence="9" id="KW-0106">Calcium</keyword>
<dbReference type="Gene3D" id="1.10.520.10">
    <property type="match status" value="1"/>
</dbReference>
<evidence type="ECO:0000256" key="3">
    <source>
        <dbReference type="ARBA" id="ARBA00012313"/>
    </source>
</evidence>
<dbReference type="PRINTS" id="PR00461">
    <property type="entry name" value="PLPEROXIDASE"/>
</dbReference>
<dbReference type="GO" id="GO:0140825">
    <property type="term" value="F:lactoperoxidase activity"/>
    <property type="evidence" value="ECO:0007669"/>
    <property type="project" value="UniProtKB-EC"/>
</dbReference>
<organism evidence="12 13">
    <name type="scientific">Trema orientale</name>
    <name type="common">Charcoal tree</name>
    <name type="synonym">Celtis orientalis</name>
    <dbReference type="NCBI Taxonomy" id="63057"/>
    <lineage>
        <taxon>Eukaryota</taxon>
        <taxon>Viridiplantae</taxon>
        <taxon>Streptophyta</taxon>
        <taxon>Embryophyta</taxon>
        <taxon>Tracheophyta</taxon>
        <taxon>Spermatophyta</taxon>
        <taxon>Magnoliopsida</taxon>
        <taxon>eudicotyledons</taxon>
        <taxon>Gunneridae</taxon>
        <taxon>Pentapetalae</taxon>
        <taxon>rosids</taxon>
        <taxon>fabids</taxon>
        <taxon>Rosales</taxon>
        <taxon>Cannabaceae</taxon>
        <taxon>Trema</taxon>
    </lineage>
</organism>
<comment type="cofactor">
    <cofactor evidence="2">
        <name>heme b</name>
        <dbReference type="ChEBI" id="CHEBI:60344"/>
    </cofactor>
</comment>
<dbReference type="Gene3D" id="1.10.420.10">
    <property type="entry name" value="Peroxidase, domain 2"/>
    <property type="match status" value="1"/>
</dbReference>
<dbReference type="EC" id="1.11.1.7" evidence="3"/>
<comment type="catalytic activity">
    <reaction evidence="1">
        <text>2 a phenolic donor + H2O2 = 2 a phenolic radical donor + 2 H2O</text>
        <dbReference type="Rhea" id="RHEA:56136"/>
        <dbReference type="ChEBI" id="CHEBI:15377"/>
        <dbReference type="ChEBI" id="CHEBI:16240"/>
        <dbReference type="ChEBI" id="CHEBI:139520"/>
        <dbReference type="ChEBI" id="CHEBI:139521"/>
        <dbReference type="EC" id="1.11.1.7"/>
    </reaction>
</comment>
<sequence>MVMLFGAHSVGVSCCASFSIWLYTPDLSIDLEVTLNRPDNMYYVSLEKRHGVLGSDQGLMNSPLTTKMVRSNARDGGAWGKKFAEAMVKMGSIKVLIGSFGEIRKNCRSMN</sequence>
<dbReference type="STRING" id="63057.A0A2P5FKD2"/>
<evidence type="ECO:0000256" key="5">
    <source>
        <dbReference type="ARBA" id="ARBA00022617"/>
    </source>
</evidence>
<dbReference type="InParanoid" id="A0A2P5FKD2"/>
<keyword evidence="13" id="KW-1185">Reference proteome</keyword>
<gene>
    <name evidence="12" type="ORF">TorRG33x02_058400</name>
</gene>
<keyword evidence="5" id="KW-0349">Heme</keyword>
<keyword evidence="8" id="KW-0408">Iron</keyword>
<dbReference type="SUPFAM" id="SSF48113">
    <property type="entry name" value="Heme-dependent peroxidases"/>
    <property type="match status" value="1"/>
</dbReference>
<dbReference type="PANTHER" id="PTHR31517:SF89">
    <property type="entry name" value="PEROXIDASE"/>
    <property type="match status" value="1"/>
</dbReference>
<dbReference type="GO" id="GO:0046872">
    <property type="term" value="F:metal ion binding"/>
    <property type="evidence" value="ECO:0007669"/>
    <property type="project" value="UniProtKB-KW"/>
</dbReference>
<evidence type="ECO:0000256" key="4">
    <source>
        <dbReference type="ARBA" id="ARBA00022559"/>
    </source>
</evidence>
<keyword evidence="4 12" id="KW-0575">Peroxidase</keyword>
<evidence type="ECO:0000256" key="10">
    <source>
        <dbReference type="RuleBase" id="RU004241"/>
    </source>
</evidence>
<evidence type="ECO:0000313" key="13">
    <source>
        <dbReference type="Proteomes" id="UP000237000"/>
    </source>
</evidence>
<evidence type="ECO:0000256" key="1">
    <source>
        <dbReference type="ARBA" id="ARBA00000189"/>
    </source>
</evidence>
<keyword evidence="7" id="KW-0560">Oxidoreductase</keyword>
<protein>
    <recommendedName>
        <fullName evidence="3">peroxidase</fullName>
        <ecNumber evidence="3">1.11.1.7</ecNumber>
    </recommendedName>
</protein>
<dbReference type="PROSITE" id="PS50873">
    <property type="entry name" value="PEROXIDASE_4"/>
    <property type="match status" value="1"/>
</dbReference>
<evidence type="ECO:0000256" key="7">
    <source>
        <dbReference type="ARBA" id="ARBA00023002"/>
    </source>
</evidence>
<dbReference type="EMBL" id="JXTC01000025">
    <property type="protein sequence ID" value="PON98265.1"/>
    <property type="molecule type" value="Genomic_DNA"/>
</dbReference>
<comment type="similarity">
    <text evidence="10">Belongs to the peroxidase family.</text>
</comment>
<dbReference type="InterPro" id="IPR010255">
    <property type="entry name" value="Haem_peroxidase_sf"/>
</dbReference>
<name>A0A2P5FKD2_TREOI</name>
<feature type="binding site" evidence="9">
    <location>
        <position position="34"/>
    </location>
    <ligand>
        <name>Ca(2+)</name>
        <dbReference type="ChEBI" id="CHEBI:29108"/>
        <label>2</label>
    </ligand>
</feature>
<dbReference type="Pfam" id="PF00141">
    <property type="entry name" value="peroxidase"/>
    <property type="match status" value="1"/>
</dbReference>
<keyword evidence="6 9" id="KW-0479">Metal-binding</keyword>
<dbReference type="AlphaFoldDB" id="A0A2P5FKD2"/>
<reference evidence="13" key="1">
    <citation type="submission" date="2016-06" db="EMBL/GenBank/DDBJ databases">
        <title>Parallel loss of symbiosis genes in relatives of nitrogen-fixing non-legume Parasponia.</title>
        <authorList>
            <person name="Van Velzen R."/>
            <person name="Holmer R."/>
            <person name="Bu F."/>
            <person name="Rutten L."/>
            <person name="Van Zeijl A."/>
            <person name="Liu W."/>
            <person name="Santuari L."/>
            <person name="Cao Q."/>
            <person name="Sharma T."/>
            <person name="Shen D."/>
            <person name="Roswanjaya Y."/>
            <person name="Wardhani T."/>
            <person name="Kalhor M.S."/>
            <person name="Jansen J."/>
            <person name="Van den Hoogen J."/>
            <person name="Gungor B."/>
            <person name="Hartog M."/>
            <person name="Hontelez J."/>
            <person name="Verver J."/>
            <person name="Yang W.-C."/>
            <person name="Schijlen E."/>
            <person name="Repin R."/>
            <person name="Schilthuizen M."/>
            <person name="Schranz E."/>
            <person name="Heidstra R."/>
            <person name="Miyata K."/>
            <person name="Fedorova E."/>
            <person name="Kohlen W."/>
            <person name="Bisseling T."/>
            <person name="Smit S."/>
            <person name="Geurts R."/>
        </authorList>
    </citation>
    <scope>NUCLEOTIDE SEQUENCE [LARGE SCALE GENOMIC DNA]</scope>
    <source>
        <strain evidence="13">cv. RG33-2</strain>
    </source>
</reference>
<dbReference type="PANTHER" id="PTHR31517">
    <property type="match status" value="1"/>
</dbReference>
<dbReference type="OrthoDB" id="1433256at2759"/>
<proteinExistence type="inferred from homology"/>
<evidence type="ECO:0000256" key="2">
    <source>
        <dbReference type="ARBA" id="ARBA00001970"/>
    </source>
</evidence>
<evidence type="ECO:0000256" key="8">
    <source>
        <dbReference type="ARBA" id="ARBA00023004"/>
    </source>
</evidence>
<comment type="caution">
    <text evidence="12">The sequence shown here is derived from an EMBL/GenBank/DDBJ whole genome shotgun (WGS) entry which is preliminary data.</text>
</comment>
<dbReference type="InterPro" id="IPR002016">
    <property type="entry name" value="Haem_peroxidase"/>
</dbReference>
<dbReference type="GO" id="GO:0020037">
    <property type="term" value="F:heme binding"/>
    <property type="evidence" value="ECO:0007669"/>
    <property type="project" value="InterPro"/>
</dbReference>
<evidence type="ECO:0000259" key="11">
    <source>
        <dbReference type="PROSITE" id="PS50873"/>
    </source>
</evidence>
<comment type="cofactor">
    <cofactor evidence="9">
        <name>Ca(2+)</name>
        <dbReference type="ChEBI" id="CHEBI:29108"/>
    </cofactor>
    <text evidence="9">Binds 2 calcium ions per subunit.</text>
</comment>
<dbReference type="GO" id="GO:0006979">
    <property type="term" value="P:response to oxidative stress"/>
    <property type="evidence" value="ECO:0007669"/>
    <property type="project" value="InterPro"/>
</dbReference>
<evidence type="ECO:0000256" key="9">
    <source>
        <dbReference type="PIRSR" id="PIRSR600823-3"/>
    </source>
</evidence>
<feature type="binding site" evidence="9">
    <location>
        <position position="39"/>
    </location>
    <ligand>
        <name>Ca(2+)</name>
        <dbReference type="ChEBI" id="CHEBI:29108"/>
        <label>2</label>
    </ligand>
</feature>
<evidence type="ECO:0000256" key="6">
    <source>
        <dbReference type="ARBA" id="ARBA00022723"/>
    </source>
</evidence>
<accession>A0A2P5FKD2</accession>
<evidence type="ECO:0000313" key="12">
    <source>
        <dbReference type="EMBL" id="PON98265.1"/>
    </source>
</evidence>
<dbReference type="InterPro" id="IPR000823">
    <property type="entry name" value="Peroxidase_pln"/>
</dbReference>
<feature type="domain" description="Plant heme peroxidase family profile" evidence="11">
    <location>
        <begin position="1"/>
        <end position="111"/>
    </location>
</feature>
<dbReference type="Proteomes" id="UP000237000">
    <property type="component" value="Unassembled WGS sequence"/>
</dbReference>